<feature type="domain" description="AB hydrolase-1" evidence="2">
    <location>
        <begin position="59"/>
        <end position="282"/>
    </location>
</feature>
<dbReference type="SUPFAM" id="SSF53474">
    <property type="entry name" value="alpha/beta-Hydrolases"/>
    <property type="match status" value="1"/>
</dbReference>
<organism evidence="3 4">
    <name type="scientific">Pseudacidovorax intermedius</name>
    <dbReference type="NCBI Taxonomy" id="433924"/>
    <lineage>
        <taxon>Bacteria</taxon>
        <taxon>Pseudomonadati</taxon>
        <taxon>Pseudomonadota</taxon>
        <taxon>Betaproteobacteria</taxon>
        <taxon>Burkholderiales</taxon>
        <taxon>Comamonadaceae</taxon>
        <taxon>Pseudacidovorax</taxon>
    </lineage>
</organism>
<dbReference type="PANTHER" id="PTHR43798">
    <property type="entry name" value="MONOACYLGLYCEROL LIPASE"/>
    <property type="match status" value="1"/>
</dbReference>
<feature type="signal peptide" evidence="1">
    <location>
        <begin position="1"/>
        <end position="28"/>
    </location>
</feature>
<evidence type="ECO:0000259" key="2">
    <source>
        <dbReference type="Pfam" id="PF12697"/>
    </source>
</evidence>
<sequence>MPDLHRPLPRRALVLGLPAALVSLHGCAMNPLPPQRHRELLKNGTTAIDVIVDGDGPAIVMLPSSLRDSEDFDEVAALIAARGFRVLRPQPRGMGRSSAPPPGMTLDTLAGDVAFTIERFGGGRAVVVGHAYGHWTARVTDMNHPALVRGVVVLGASAQVFPAGMAEALAIASDPTRPAPERLAALRLCMFAPGNDPTPWLQGWHPALRAAYRAAGQSPAKSVWFGRSHAPILDLQGGQDAWRPASTRNELKALLGDKVTVQVIPQAGHALVPEQPRAVAKAIADWAQALPA</sequence>
<feature type="chain" id="PRO_5016894091" evidence="1">
    <location>
        <begin position="29"/>
        <end position="292"/>
    </location>
</feature>
<proteinExistence type="predicted"/>
<dbReference type="RefSeq" id="WP_017759460.1">
    <property type="nucleotide sequence ID" value="NZ_QQAV01000005.1"/>
</dbReference>
<dbReference type="PANTHER" id="PTHR43798:SF33">
    <property type="entry name" value="HYDROLASE, PUTATIVE (AFU_ORTHOLOGUE AFUA_2G14860)-RELATED"/>
    <property type="match status" value="1"/>
</dbReference>
<dbReference type="GO" id="GO:0016020">
    <property type="term" value="C:membrane"/>
    <property type="evidence" value="ECO:0007669"/>
    <property type="project" value="TreeGrafter"/>
</dbReference>
<evidence type="ECO:0000313" key="4">
    <source>
        <dbReference type="Proteomes" id="UP000255265"/>
    </source>
</evidence>
<dbReference type="OrthoDB" id="8632294at2"/>
<protein>
    <submittedName>
        <fullName evidence="3">Pimeloyl-ACP methyl ester carboxylesterase</fullName>
    </submittedName>
</protein>
<name>A0A370FG15_9BURK</name>
<dbReference type="EMBL" id="QQAV01000005">
    <property type="protein sequence ID" value="RDI24253.1"/>
    <property type="molecule type" value="Genomic_DNA"/>
</dbReference>
<reference evidence="3 4" key="1">
    <citation type="submission" date="2018-07" db="EMBL/GenBank/DDBJ databases">
        <title>Genomic Encyclopedia of Type Strains, Phase IV (KMG-IV): sequencing the most valuable type-strain genomes for metagenomic binning, comparative biology and taxonomic classification.</title>
        <authorList>
            <person name="Goeker M."/>
        </authorList>
    </citation>
    <scope>NUCLEOTIDE SEQUENCE [LARGE SCALE GENOMIC DNA]</scope>
    <source>
        <strain evidence="3 4">DSM 21352</strain>
    </source>
</reference>
<dbReference type="Proteomes" id="UP000255265">
    <property type="component" value="Unassembled WGS sequence"/>
</dbReference>
<dbReference type="InterPro" id="IPR000073">
    <property type="entry name" value="AB_hydrolase_1"/>
</dbReference>
<evidence type="ECO:0000313" key="3">
    <source>
        <dbReference type="EMBL" id="RDI24253.1"/>
    </source>
</evidence>
<dbReference type="InterPro" id="IPR050266">
    <property type="entry name" value="AB_hydrolase_sf"/>
</dbReference>
<comment type="caution">
    <text evidence="3">The sequence shown here is derived from an EMBL/GenBank/DDBJ whole genome shotgun (WGS) entry which is preliminary data.</text>
</comment>
<dbReference type="Gene3D" id="3.40.50.1820">
    <property type="entry name" value="alpha/beta hydrolase"/>
    <property type="match status" value="1"/>
</dbReference>
<dbReference type="Pfam" id="PF12697">
    <property type="entry name" value="Abhydrolase_6"/>
    <property type="match status" value="1"/>
</dbReference>
<gene>
    <name evidence="3" type="ORF">DFR41_105168</name>
</gene>
<dbReference type="InterPro" id="IPR029058">
    <property type="entry name" value="AB_hydrolase_fold"/>
</dbReference>
<keyword evidence="1" id="KW-0732">Signal</keyword>
<accession>A0A370FG15</accession>
<keyword evidence="4" id="KW-1185">Reference proteome</keyword>
<dbReference type="AlphaFoldDB" id="A0A370FG15"/>
<evidence type="ECO:0000256" key="1">
    <source>
        <dbReference type="SAM" id="SignalP"/>
    </source>
</evidence>